<dbReference type="AlphaFoldDB" id="A0A3M6QH22"/>
<dbReference type="Gene3D" id="3.90.1150.10">
    <property type="entry name" value="Aspartate Aminotransferase, domain 1"/>
    <property type="match status" value="1"/>
</dbReference>
<evidence type="ECO:0000256" key="6">
    <source>
        <dbReference type="ARBA" id="ARBA00022898"/>
    </source>
</evidence>
<comment type="cofactor">
    <cofactor evidence="1 7">
        <name>pyridoxal 5'-phosphate</name>
        <dbReference type="ChEBI" id="CHEBI:597326"/>
    </cofactor>
</comment>
<evidence type="ECO:0000256" key="7">
    <source>
        <dbReference type="RuleBase" id="RU000481"/>
    </source>
</evidence>
<dbReference type="FunFam" id="3.40.640.10:FF:000015">
    <property type="entry name" value="Aspartate aminotransferase"/>
    <property type="match status" value="1"/>
</dbReference>
<dbReference type="PANTHER" id="PTHR11879">
    <property type="entry name" value="ASPARTATE AMINOTRANSFERASE"/>
    <property type="match status" value="1"/>
</dbReference>
<dbReference type="InterPro" id="IPR015421">
    <property type="entry name" value="PyrdxlP-dep_Trfase_major"/>
</dbReference>
<accession>A0A3M6QH22</accession>
<dbReference type="CDD" id="cd00609">
    <property type="entry name" value="AAT_like"/>
    <property type="match status" value="1"/>
</dbReference>
<dbReference type="SUPFAM" id="SSF53383">
    <property type="entry name" value="PLP-dependent transferases"/>
    <property type="match status" value="1"/>
</dbReference>
<dbReference type="PRINTS" id="PR00799">
    <property type="entry name" value="TRANSAMINASE"/>
</dbReference>
<dbReference type="InterPro" id="IPR004839">
    <property type="entry name" value="Aminotransferase_I/II_large"/>
</dbReference>
<dbReference type="EC" id="2.6.1.-" evidence="7"/>
<dbReference type="EMBL" id="RDQL01000003">
    <property type="protein sequence ID" value="RMX01772.1"/>
    <property type="molecule type" value="Genomic_DNA"/>
</dbReference>
<dbReference type="InterPro" id="IPR015424">
    <property type="entry name" value="PyrdxlP-dep_Trfase"/>
</dbReference>
<dbReference type="RefSeq" id="WP_122253582.1">
    <property type="nucleotide sequence ID" value="NZ_RDQL01000003.1"/>
</dbReference>
<dbReference type="Proteomes" id="UP000267035">
    <property type="component" value="Unassembled WGS sequence"/>
</dbReference>
<dbReference type="NCBIfam" id="NF006719">
    <property type="entry name" value="PRK09257.1"/>
    <property type="match status" value="1"/>
</dbReference>
<keyword evidence="6" id="KW-0663">Pyridoxal phosphate</keyword>
<comment type="caution">
    <text evidence="9">The sequence shown here is derived from an EMBL/GenBank/DDBJ whole genome shotgun (WGS) entry which is preliminary data.</text>
</comment>
<dbReference type="FunFam" id="3.90.1150.10:FF:000001">
    <property type="entry name" value="Aspartate aminotransferase"/>
    <property type="match status" value="1"/>
</dbReference>
<dbReference type="GO" id="GO:0042802">
    <property type="term" value="F:identical protein binding"/>
    <property type="evidence" value="ECO:0007669"/>
    <property type="project" value="TreeGrafter"/>
</dbReference>
<name>A0A3M6QH22_9BURK</name>
<evidence type="ECO:0000256" key="3">
    <source>
        <dbReference type="ARBA" id="ARBA00011738"/>
    </source>
</evidence>
<sequence>MSLFSAVEMAPRDPILGLNEQFAADANPKKVNLGVGVYFDENGKLPLLQAVAQAEAALQADPKARGYLPIDGLAAYDQAVKELVFGKDSEPVQSGRVATVQALGGTGGLKVGADFLKKLQPGAKVLISDPSWENHRAIFTNAGFEVGTYAYYDAAARGVNFQGMLADLNAAAEGTIVVLHACCHNPTGYDLTPEQWDQVVEVVKARKLTAFLDMAYQGFSQGLAEDGAAVHKFVQAGLNFLVSTSFSKSFSLYGERVGALSIVAANKDEAARVLSQLKIAVRTNYSNPPTHGAAVVAYVLNTPELRALWEKELGQMRTRIKAMRQKLVDSLKAAGVTQDLSYITTQIGMFSYSGLSKEQMVRLRNEFGVYGVDSGRICVAALNEHNIGHVAESIAKVL</sequence>
<dbReference type="GO" id="GO:0004838">
    <property type="term" value="F:L-tyrosine-2-oxoglutarate transaminase activity"/>
    <property type="evidence" value="ECO:0007669"/>
    <property type="project" value="TreeGrafter"/>
</dbReference>
<keyword evidence="4 7" id="KW-0032">Aminotransferase</keyword>
<keyword evidence="5 7" id="KW-0808">Transferase</keyword>
<dbReference type="Pfam" id="PF00155">
    <property type="entry name" value="Aminotran_1_2"/>
    <property type="match status" value="1"/>
</dbReference>
<evidence type="ECO:0000256" key="4">
    <source>
        <dbReference type="ARBA" id="ARBA00022576"/>
    </source>
</evidence>
<dbReference type="PANTHER" id="PTHR11879:SF37">
    <property type="entry name" value="AROMATIC-AMINO-ACID AMINOTRANSFERASE"/>
    <property type="match status" value="1"/>
</dbReference>
<keyword evidence="10" id="KW-1185">Reference proteome</keyword>
<dbReference type="InterPro" id="IPR015422">
    <property type="entry name" value="PyrdxlP-dep_Trfase_small"/>
</dbReference>
<protein>
    <recommendedName>
        <fullName evidence="7">Aminotransferase</fullName>
        <ecNumber evidence="7">2.6.1.-</ecNumber>
    </recommendedName>
</protein>
<dbReference type="GO" id="GO:0033585">
    <property type="term" value="P:L-phenylalanine biosynthetic process from chorismate via phenylpyruvate"/>
    <property type="evidence" value="ECO:0007669"/>
    <property type="project" value="TreeGrafter"/>
</dbReference>
<dbReference type="InterPro" id="IPR000796">
    <property type="entry name" value="Asp_trans"/>
</dbReference>
<comment type="similarity">
    <text evidence="2 7">Belongs to the class-I pyridoxal-phosphate-dependent aminotransferase family.</text>
</comment>
<dbReference type="Gene3D" id="3.40.640.10">
    <property type="entry name" value="Type I PLP-dependent aspartate aminotransferase-like (Major domain)"/>
    <property type="match status" value="1"/>
</dbReference>
<gene>
    <name evidence="9" type="ORF">EBQ25_03765</name>
</gene>
<feature type="domain" description="Aminotransferase class I/classII large" evidence="8">
    <location>
        <begin position="29"/>
        <end position="394"/>
    </location>
</feature>
<evidence type="ECO:0000256" key="5">
    <source>
        <dbReference type="ARBA" id="ARBA00022679"/>
    </source>
</evidence>
<dbReference type="InterPro" id="IPR004838">
    <property type="entry name" value="NHTrfase_class1_PyrdxlP-BS"/>
</dbReference>
<evidence type="ECO:0000256" key="2">
    <source>
        <dbReference type="ARBA" id="ARBA00007441"/>
    </source>
</evidence>
<comment type="subunit">
    <text evidence="3">Homodimer.</text>
</comment>
<proteinExistence type="inferred from homology"/>
<dbReference type="GO" id="GO:0005829">
    <property type="term" value="C:cytosol"/>
    <property type="evidence" value="ECO:0007669"/>
    <property type="project" value="TreeGrafter"/>
</dbReference>
<evidence type="ECO:0000259" key="8">
    <source>
        <dbReference type="Pfam" id="PF00155"/>
    </source>
</evidence>
<evidence type="ECO:0000256" key="1">
    <source>
        <dbReference type="ARBA" id="ARBA00001933"/>
    </source>
</evidence>
<dbReference type="GO" id="GO:0030170">
    <property type="term" value="F:pyridoxal phosphate binding"/>
    <property type="evidence" value="ECO:0007669"/>
    <property type="project" value="InterPro"/>
</dbReference>
<organism evidence="9 10">
    <name type="scientific">Allofranklinella schreckenbergeri</name>
    <dbReference type="NCBI Taxonomy" id="1076744"/>
    <lineage>
        <taxon>Bacteria</taxon>
        <taxon>Pseudomonadati</taxon>
        <taxon>Pseudomonadota</taxon>
        <taxon>Betaproteobacteria</taxon>
        <taxon>Burkholderiales</taxon>
        <taxon>Comamonadaceae</taxon>
        <taxon>Allofranklinella</taxon>
    </lineage>
</organism>
<evidence type="ECO:0000313" key="10">
    <source>
        <dbReference type="Proteomes" id="UP000267035"/>
    </source>
</evidence>
<reference evidence="9 10" key="1">
    <citation type="submission" date="2018-10" db="EMBL/GenBank/DDBJ databases">
        <title>Comamonadaceae CDC group NO-1 genome sequencing and assembly.</title>
        <authorList>
            <person name="Bernier A.-M."/>
            <person name="Bernard K."/>
        </authorList>
    </citation>
    <scope>NUCLEOTIDE SEQUENCE [LARGE SCALE GENOMIC DNA]</scope>
    <source>
        <strain evidence="9 10">NML161473</strain>
    </source>
</reference>
<dbReference type="PROSITE" id="PS00105">
    <property type="entry name" value="AA_TRANSFER_CLASS_1"/>
    <property type="match status" value="1"/>
</dbReference>
<evidence type="ECO:0000313" key="9">
    <source>
        <dbReference type="EMBL" id="RMX01772.1"/>
    </source>
</evidence>